<dbReference type="SUPFAM" id="SSF100950">
    <property type="entry name" value="NagB/RpiA/CoA transferase-like"/>
    <property type="match status" value="2"/>
</dbReference>
<dbReference type="FunFam" id="3.40.1080.20:FF:000001">
    <property type="entry name" value="Acetyl-CoA hydrolase Ach1"/>
    <property type="match status" value="1"/>
</dbReference>
<keyword evidence="7" id="KW-1185">Reference proteome</keyword>
<feature type="binding site" evidence="3">
    <location>
        <begin position="299"/>
        <end position="303"/>
    </location>
    <ligand>
        <name>CoA</name>
        <dbReference type="ChEBI" id="CHEBI:57287"/>
    </ligand>
</feature>
<evidence type="ECO:0000313" key="7">
    <source>
        <dbReference type="Proteomes" id="UP000008809"/>
    </source>
</evidence>
<dbReference type="InterPro" id="IPR017821">
    <property type="entry name" value="Succinate_CoA_transferase"/>
</dbReference>
<dbReference type="EMBL" id="CP000250">
    <property type="protein sequence ID" value="ABD05214.1"/>
    <property type="molecule type" value="Genomic_DNA"/>
</dbReference>
<dbReference type="Gene3D" id="3.30.750.70">
    <property type="entry name" value="4-hydroxybutyrate coenzyme like domains"/>
    <property type="match status" value="1"/>
</dbReference>
<evidence type="ECO:0000259" key="4">
    <source>
        <dbReference type="Pfam" id="PF02550"/>
    </source>
</evidence>
<dbReference type="Gene3D" id="3.40.1080.20">
    <property type="entry name" value="Acetyl-CoA hydrolase/transferase C-terminal domain"/>
    <property type="match status" value="1"/>
</dbReference>
<dbReference type="AlphaFoldDB" id="Q2J2U6"/>
<feature type="binding site" evidence="3">
    <location>
        <position position="438"/>
    </location>
    <ligand>
        <name>CoA</name>
        <dbReference type="ChEBI" id="CHEBI:57287"/>
    </ligand>
</feature>
<keyword evidence="6" id="KW-0378">Hydrolase</keyword>
<evidence type="ECO:0000256" key="1">
    <source>
        <dbReference type="ARBA" id="ARBA00009632"/>
    </source>
</evidence>
<sequence length="548" mass="59647">MALFGEPIRRIGSITSAGPAGPRSERAVMVVSASRVQAPHLRSKIMTAADAAAQIPSGANVGMSGFTGAGYPKLLPLALAERINAHHARGQKFKVSVWTGASTAPELDGALAKVDGIEMRLPYQSDPTCRKRINAGRMEYIDIHLSHVAQHVWFGFLGKLDVAIVEVAGIREDGSLIPSSSIGNNKSWLDLADKVILEVNAWQDLRLEGMHDVYYGTQLPPHRKPIPILATGDRIGEPYLRCDPSKIVAIVETNLPDRNSGFSAPDESSQAIAEHILDFLGHEVKKGRLPPNLLPLQSGVGNVANAVMAGLESGPFENMTAYTEVLQDGMLSLLRKGKLTLASATALSLSPDGYDEFLRNLDFYRERIVLRPQEISNHPEVIRRLGVIAMNGLIEADIYGNVNSTHIMGTSIMNGIGGSGDFARNSYLSFFMTPSAAKGGKISCIVPMASHVDHTEHDVQIIVTEQGLADLRGLSPKARAKVIIENCAHPTFKPALKEYYKRALEYSPGLHTPHILDEALTFLPNWMANKAAREAWREDAVVQADVWR</sequence>
<dbReference type="STRING" id="316058.RPB_0503"/>
<feature type="binding site" evidence="3">
    <location>
        <position position="414"/>
    </location>
    <ligand>
        <name>CoA</name>
        <dbReference type="ChEBI" id="CHEBI:57287"/>
    </ligand>
</feature>
<feature type="domain" description="Acetyl-CoA hydrolase/transferase C-terminal" evidence="5">
    <location>
        <begin position="353"/>
        <end position="499"/>
    </location>
</feature>
<proteinExistence type="inferred from homology"/>
<organism evidence="6 7">
    <name type="scientific">Rhodopseudomonas palustris (strain HaA2)</name>
    <dbReference type="NCBI Taxonomy" id="316058"/>
    <lineage>
        <taxon>Bacteria</taxon>
        <taxon>Pseudomonadati</taxon>
        <taxon>Pseudomonadota</taxon>
        <taxon>Alphaproteobacteria</taxon>
        <taxon>Hyphomicrobiales</taxon>
        <taxon>Nitrobacteraceae</taxon>
        <taxon>Rhodopseudomonas</taxon>
    </lineage>
</organism>
<dbReference type="Pfam" id="PF13336">
    <property type="entry name" value="AcetylCoA_hyd_C"/>
    <property type="match status" value="1"/>
</dbReference>
<comment type="similarity">
    <text evidence="1">Belongs to the acetyl-CoA hydrolase/transferase family.</text>
</comment>
<dbReference type="Gene3D" id="3.40.1080.10">
    <property type="entry name" value="Glutaconate Coenzyme A-transferase"/>
    <property type="match status" value="1"/>
</dbReference>
<feature type="domain" description="Acetyl-CoA hydrolase/transferase N-terminal" evidence="4">
    <location>
        <begin position="44"/>
        <end position="252"/>
    </location>
</feature>
<dbReference type="Pfam" id="PF02550">
    <property type="entry name" value="AcetylCoA_hydro"/>
    <property type="match status" value="1"/>
</dbReference>
<evidence type="ECO:0000259" key="5">
    <source>
        <dbReference type="Pfam" id="PF13336"/>
    </source>
</evidence>
<dbReference type="EC" id="3.1.2.1" evidence="6"/>
<accession>Q2J2U6</accession>
<dbReference type="InterPro" id="IPR037171">
    <property type="entry name" value="NagB/RpiA_transferase-like"/>
</dbReference>
<dbReference type="InterPro" id="IPR003702">
    <property type="entry name" value="ActCoA_hydro_N"/>
</dbReference>
<feature type="active site" description="5-glutamyl coenzyme A thioester intermediate" evidence="2">
    <location>
        <position position="324"/>
    </location>
</feature>
<reference evidence="6 7" key="1">
    <citation type="submission" date="2006-01" db="EMBL/GenBank/DDBJ databases">
        <title>Complete sequence of Rhodopseudomonas palustris HaA2.</title>
        <authorList>
            <consortium name="US DOE Joint Genome Institute"/>
            <person name="Copeland A."/>
            <person name="Lucas S."/>
            <person name="Lapidus A."/>
            <person name="Barry K."/>
            <person name="Detter J.C."/>
            <person name="Glavina T."/>
            <person name="Hammon N."/>
            <person name="Israni S."/>
            <person name="Pitluck S."/>
            <person name="Chain P."/>
            <person name="Malfatti S."/>
            <person name="Shin M."/>
            <person name="Vergez L."/>
            <person name="Schmutz J."/>
            <person name="Larimer F."/>
            <person name="Land M."/>
            <person name="Hauser L."/>
            <person name="Pelletier D.A."/>
            <person name="Kyrpides N."/>
            <person name="Anderson I."/>
            <person name="Oda Y."/>
            <person name="Harwood C.S."/>
            <person name="Richardson P."/>
        </authorList>
    </citation>
    <scope>NUCLEOTIDE SEQUENCE [LARGE SCALE GENOMIC DNA]</scope>
    <source>
        <strain evidence="6 7">HaA2</strain>
    </source>
</reference>
<evidence type="ECO:0000256" key="3">
    <source>
        <dbReference type="PIRSR" id="PIRSR617821-2"/>
    </source>
</evidence>
<evidence type="ECO:0000313" key="6">
    <source>
        <dbReference type="EMBL" id="ABD05214.1"/>
    </source>
</evidence>
<dbReference type="KEGG" id="rpb:RPB_0503"/>
<dbReference type="NCBIfam" id="TIGR03458">
    <property type="entry name" value="YgfH_subfam"/>
    <property type="match status" value="1"/>
</dbReference>
<feature type="binding site" evidence="3">
    <location>
        <position position="394"/>
    </location>
    <ligand>
        <name>CoA</name>
        <dbReference type="ChEBI" id="CHEBI:57287"/>
    </ligand>
</feature>
<dbReference type="InterPro" id="IPR026888">
    <property type="entry name" value="AcetylCoA_hyd_C"/>
</dbReference>
<dbReference type="PANTHER" id="PTHR43609:SF1">
    <property type="entry name" value="ACETYL-COA HYDROLASE"/>
    <property type="match status" value="1"/>
</dbReference>
<gene>
    <name evidence="6" type="ordered locus">RPB_0503</name>
</gene>
<dbReference type="InterPro" id="IPR038460">
    <property type="entry name" value="AcetylCoA_hyd_C_sf"/>
</dbReference>
<evidence type="ECO:0000256" key="2">
    <source>
        <dbReference type="PIRSR" id="PIRSR617821-1"/>
    </source>
</evidence>
<dbReference type="GO" id="GO:0008775">
    <property type="term" value="F:acetate CoA-transferase activity"/>
    <property type="evidence" value="ECO:0007669"/>
    <property type="project" value="InterPro"/>
</dbReference>
<dbReference type="HOGENOM" id="CLU_019748_3_0_5"/>
<name>Q2J2U6_RHOP2</name>
<dbReference type="Proteomes" id="UP000008809">
    <property type="component" value="Chromosome"/>
</dbReference>
<dbReference type="GO" id="GO:0006084">
    <property type="term" value="P:acetyl-CoA metabolic process"/>
    <property type="evidence" value="ECO:0007669"/>
    <property type="project" value="InterPro"/>
</dbReference>
<dbReference type="PANTHER" id="PTHR43609">
    <property type="entry name" value="ACETYL-COA HYDROLASE"/>
    <property type="match status" value="1"/>
</dbReference>
<dbReference type="GO" id="GO:0003986">
    <property type="term" value="F:acetyl-CoA hydrolase activity"/>
    <property type="evidence" value="ECO:0007669"/>
    <property type="project" value="UniProtKB-EC"/>
</dbReference>
<feature type="binding site" evidence="3">
    <location>
        <position position="418"/>
    </location>
    <ligand>
        <name>CoA</name>
        <dbReference type="ChEBI" id="CHEBI:57287"/>
    </ligand>
</feature>
<protein>
    <submittedName>
        <fullName evidence="6">Acetyl-CoA hydrolase</fullName>
        <ecNumber evidence="6">3.1.2.1</ecNumber>
    </submittedName>
</protein>
<dbReference type="eggNOG" id="COG0427">
    <property type="taxonomic scope" value="Bacteria"/>
</dbReference>
<dbReference type="InterPro" id="IPR046433">
    <property type="entry name" value="ActCoA_hydro"/>
</dbReference>
<dbReference type="GO" id="GO:0006083">
    <property type="term" value="P:acetate metabolic process"/>
    <property type="evidence" value="ECO:0007669"/>
    <property type="project" value="InterPro"/>
</dbReference>